<dbReference type="GO" id="GO:0015074">
    <property type="term" value="P:DNA integration"/>
    <property type="evidence" value="ECO:0007669"/>
    <property type="project" value="InterPro"/>
</dbReference>
<name>A0A1C3XFA6_9BRAD</name>
<evidence type="ECO:0000313" key="3">
    <source>
        <dbReference type="Proteomes" id="UP000183174"/>
    </source>
</evidence>
<dbReference type="InterPro" id="IPR012337">
    <property type="entry name" value="RNaseH-like_sf"/>
</dbReference>
<evidence type="ECO:0000259" key="1">
    <source>
        <dbReference type="PROSITE" id="PS50994"/>
    </source>
</evidence>
<dbReference type="PROSITE" id="PS50994">
    <property type="entry name" value="INTEGRASE"/>
    <property type="match status" value="1"/>
</dbReference>
<gene>
    <name evidence="2" type="ORF">GA0061099_101342</name>
</gene>
<dbReference type="InterPro" id="IPR001584">
    <property type="entry name" value="Integrase_cat-core"/>
</dbReference>
<dbReference type="Gene3D" id="3.30.420.10">
    <property type="entry name" value="Ribonuclease H-like superfamily/Ribonuclease H"/>
    <property type="match status" value="1"/>
</dbReference>
<dbReference type="RefSeq" id="WP_074448269.1">
    <property type="nucleotide sequence ID" value="NZ_FMAE01000013.1"/>
</dbReference>
<dbReference type="SUPFAM" id="SSF53098">
    <property type="entry name" value="Ribonuclease H-like"/>
    <property type="match status" value="1"/>
</dbReference>
<dbReference type="InterPro" id="IPR036397">
    <property type="entry name" value="RNaseH_sf"/>
</dbReference>
<protein>
    <recommendedName>
        <fullName evidence="1">Integrase catalytic domain-containing protein</fullName>
    </recommendedName>
</protein>
<dbReference type="EMBL" id="FMAE01000013">
    <property type="protein sequence ID" value="SCB50835.1"/>
    <property type="molecule type" value="Genomic_DNA"/>
</dbReference>
<feature type="domain" description="Integrase catalytic" evidence="1">
    <location>
        <begin position="161"/>
        <end position="341"/>
    </location>
</feature>
<reference evidence="2 3" key="1">
    <citation type="submission" date="2016-08" db="EMBL/GenBank/DDBJ databases">
        <authorList>
            <person name="Seilhamer J.J."/>
        </authorList>
    </citation>
    <scope>NUCLEOTIDE SEQUENCE [LARGE SCALE GENOMIC DNA]</scope>
    <source>
        <strain evidence="2 3">CCBAU 10071</strain>
    </source>
</reference>
<sequence length="504" mass="57241">MGRLSMATRKELTAAAGVRYRHSDRAKKARILDEFVDITGFHRKHAMRLLRGQEDARPGRGPRRRIYNEAEHNALVLLWEASDRICGKRLKALMPALIEAMERHGHLDLAPEIRAKLLAMSAATIDRVLVPIREKLGRKRRRHTAHSLRRSVPIRTSADWNDPAPGFVEADLVAHSGPSARGSFIQTLVLTDIATGWTECAPLIVREQTLLSTVLTELRKHLPFALLGLDTDNDTVFMNETLKGYCEAANIVFTRCRPYRKNDQAFVEQKNGAVVRRMVGYRRFEGLEAAELLAELYRAARLFVNFFQPSFKLIAKQRDGARVRKTYSAPATPHQRLAADARTPDAVRHHLQEIYAALDPVALLRDIRDAQERLAALADTQPIVHPAAASQSTDRFLACLRTAWKDGAMRPTDRPIVKAKRGRRRPDPLIRATPDLRKWFEAEPWRTGSELLSRLQVKYPGAYPNKLLRTLQRRLKSWRSEQANALLFAPTEKMPPRSEVTTTQ</sequence>
<dbReference type="GO" id="GO:0003676">
    <property type="term" value="F:nucleic acid binding"/>
    <property type="evidence" value="ECO:0007669"/>
    <property type="project" value="InterPro"/>
</dbReference>
<evidence type="ECO:0000313" key="2">
    <source>
        <dbReference type="EMBL" id="SCB50835.1"/>
    </source>
</evidence>
<dbReference type="AlphaFoldDB" id="A0A1C3XFA6"/>
<dbReference type="Proteomes" id="UP000183174">
    <property type="component" value="Unassembled WGS sequence"/>
</dbReference>
<organism evidence="2 3">
    <name type="scientific">Bradyrhizobium yuanmingense</name>
    <dbReference type="NCBI Taxonomy" id="108015"/>
    <lineage>
        <taxon>Bacteria</taxon>
        <taxon>Pseudomonadati</taxon>
        <taxon>Pseudomonadota</taxon>
        <taxon>Alphaproteobacteria</taxon>
        <taxon>Hyphomicrobiales</taxon>
        <taxon>Nitrobacteraceae</taxon>
        <taxon>Bradyrhizobium</taxon>
    </lineage>
</organism>
<proteinExistence type="predicted"/>
<accession>A0A1C3XFA6</accession>